<protein>
    <submittedName>
        <fullName evidence="7">Uncharacterized protein</fullName>
    </submittedName>
</protein>
<dbReference type="InterPro" id="IPR045051">
    <property type="entry name" value="SBT"/>
</dbReference>
<gene>
    <name evidence="7" type="ORF">F3Y22_tig00116976pilonHSYRG00125</name>
</gene>
<reference evidence="7" key="1">
    <citation type="submission" date="2019-09" db="EMBL/GenBank/DDBJ databases">
        <title>Draft genome information of white flower Hibiscus syriacus.</title>
        <authorList>
            <person name="Kim Y.-M."/>
        </authorList>
    </citation>
    <scope>NUCLEOTIDE SEQUENCE [LARGE SCALE GENOMIC DNA]</scope>
    <source>
        <strain evidence="7">YM2019G1</strain>
    </source>
</reference>
<dbReference type="Proteomes" id="UP000436088">
    <property type="component" value="Unassembled WGS sequence"/>
</dbReference>
<dbReference type="PROSITE" id="PS00137">
    <property type="entry name" value="SUBTILASE_HIS"/>
    <property type="match status" value="1"/>
</dbReference>
<dbReference type="GO" id="GO:0004252">
    <property type="term" value="F:serine-type endopeptidase activity"/>
    <property type="evidence" value="ECO:0007669"/>
    <property type="project" value="InterPro"/>
</dbReference>
<sequence>MVSSSSSSAIIHGFSATLSPNQAKTLRELSGVLSLYPERVVHLHTTRSPSFLGLQTTNPYVIDTSGSDSITGFVDTRIWPEHPSFSDGYESWFGQSDNLVKEFRSARDSDGHGTHVASIAAGSPVQGSGFFGFSVGSARGMAPTARIAVYKVCWSSGCLLSDICKAFETAMSDGVHIISLSLGSSRLPFYLDLLSIVSFRAFSNGIFVSALAGNYGPTSASVANEPPWITMVGAGTIHRDILAKIHLKNNNVSAITLMPKDDLLRKHRPLRFVGQFNSSSKFNCHDNLHGIVDPNGIVSEPHVIPTISVGIEAAKQIEDCPNSLVSGILKPDIIAPEVDILGAWTNTIGPSALIKSNHPDWGPNKIKSAIMTTSMSHKRYYHRHKPFSATSPIPDESTGNAATPFEIGAGHILPIKAMVPGLVFDSEHQDYVNFLCSLNYTNKQLQIITGSKSLCSNDGTWELNYPAIVVEAERVWHRDNPVVITGKLKTVNVGSTKYEAKIVGPKGYYKVEVNPRRMRFSGMSEVILEGQQVQLPCRSSFSQESVQEPDEGDEMTDNIIFDINGLMKGHKYRRLCAETTITDGEEYIGSGWLRAACDNDTRLAQLQWWIIEWRIIGAIYFYGPTISGRKLEIYHDVLDKAIGSASRKKECLHLR</sequence>
<dbReference type="InterPro" id="IPR036852">
    <property type="entry name" value="Peptidase_S8/S53_dom_sf"/>
</dbReference>
<organism evidence="7 8">
    <name type="scientific">Hibiscus syriacus</name>
    <name type="common">Rose of Sharon</name>
    <dbReference type="NCBI Taxonomy" id="106335"/>
    <lineage>
        <taxon>Eukaryota</taxon>
        <taxon>Viridiplantae</taxon>
        <taxon>Streptophyta</taxon>
        <taxon>Embryophyta</taxon>
        <taxon>Tracheophyta</taxon>
        <taxon>Spermatophyta</taxon>
        <taxon>Magnoliopsida</taxon>
        <taxon>eudicotyledons</taxon>
        <taxon>Gunneridae</taxon>
        <taxon>Pentapetalae</taxon>
        <taxon>rosids</taxon>
        <taxon>malvids</taxon>
        <taxon>Malvales</taxon>
        <taxon>Malvaceae</taxon>
        <taxon>Malvoideae</taxon>
        <taxon>Hibiscus</taxon>
    </lineage>
</organism>
<dbReference type="InterPro" id="IPR037045">
    <property type="entry name" value="S8pro/Inhibitor_I9_sf"/>
</dbReference>
<evidence type="ECO:0000256" key="1">
    <source>
        <dbReference type="ARBA" id="ARBA00011073"/>
    </source>
</evidence>
<comment type="caution">
    <text evidence="3">Lacks conserved residue(s) required for the propagation of feature annotation.</text>
</comment>
<dbReference type="Pfam" id="PF00082">
    <property type="entry name" value="Peptidase_S8"/>
    <property type="match status" value="1"/>
</dbReference>
<feature type="domain" description="Peptidase S8/S53" evidence="4">
    <location>
        <begin position="72"/>
        <end position="247"/>
    </location>
</feature>
<accession>A0A6A2WH47</accession>
<dbReference type="AlphaFoldDB" id="A0A6A2WH47"/>
<keyword evidence="8" id="KW-1185">Reference proteome</keyword>
<dbReference type="Pfam" id="PF17766">
    <property type="entry name" value="fn3_6"/>
    <property type="match status" value="1"/>
</dbReference>
<evidence type="ECO:0000256" key="3">
    <source>
        <dbReference type="PROSITE-ProRule" id="PRU01240"/>
    </source>
</evidence>
<dbReference type="InterPro" id="IPR022398">
    <property type="entry name" value="Peptidase_S8_His-AS"/>
</dbReference>
<evidence type="ECO:0000313" key="7">
    <source>
        <dbReference type="EMBL" id="KAE8657928.1"/>
    </source>
</evidence>
<evidence type="ECO:0000259" key="5">
    <source>
        <dbReference type="Pfam" id="PF05922"/>
    </source>
</evidence>
<name>A0A6A2WH47_HIBSY</name>
<comment type="caution">
    <text evidence="7">The sequence shown here is derived from an EMBL/GenBank/DDBJ whole genome shotgun (WGS) entry which is preliminary data.</text>
</comment>
<dbReference type="InterPro" id="IPR000209">
    <property type="entry name" value="Peptidase_S8/S53_dom"/>
</dbReference>
<evidence type="ECO:0000256" key="2">
    <source>
        <dbReference type="ARBA" id="ARBA00022729"/>
    </source>
</evidence>
<keyword evidence="2" id="KW-0732">Signal</keyword>
<dbReference type="Gene3D" id="2.60.40.2310">
    <property type="match status" value="1"/>
</dbReference>
<comment type="similarity">
    <text evidence="1 3">Belongs to the peptidase S8 family.</text>
</comment>
<feature type="domain" description="Inhibitor I9" evidence="5">
    <location>
        <begin position="11"/>
        <end position="44"/>
    </location>
</feature>
<dbReference type="InterPro" id="IPR010259">
    <property type="entry name" value="S8pro/Inhibitor_I9"/>
</dbReference>
<dbReference type="Gene3D" id="3.30.70.80">
    <property type="entry name" value="Peptidase S8 propeptide/proteinase inhibitor I9"/>
    <property type="match status" value="1"/>
</dbReference>
<feature type="domain" description="Subtilisin-like protease fibronectin type-III" evidence="6">
    <location>
        <begin position="462"/>
        <end position="523"/>
    </location>
</feature>
<dbReference type="GO" id="GO:0006508">
    <property type="term" value="P:proteolysis"/>
    <property type="evidence" value="ECO:0007669"/>
    <property type="project" value="InterPro"/>
</dbReference>
<dbReference type="Pfam" id="PF05922">
    <property type="entry name" value="Inhibitor_I9"/>
    <property type="match status" value="1"/>
</dbReference>
<evidence type="ECO:0000313" key="8">
    <source>
        <dbReference type="Proteomes" id="UP000436088"/>
    </source>
</evidence>
<dbReference type="Gene3D" id="3.50.30.30">
    <property type="match status" value="1"/>
</dbReference>
<dbReference type="PANTHER" id="PTHR10795">
    <property type="entry name" value="PROPROTEIN CONVERTASE SUBTILISIN/KEXIN"/>
    <property type="match status" value="1"/>
</dbReference>
<evidence type="ECO:0000259" key="4">
    <source>
        <dbReference type="Pfam" id="PF00082"/>
    </source>
</evidence>
<dbReference type="EMBL" id="VEPZ02001749">
    <property type="protein sequence ID" value="KAE8657928.1"/>
    <property type="molecule type" value="Genomic_DNA"/>
</dbReference>
<dbReference type="InterPro" id="IPR041469">
    <property type="entry name" value="Subtilisin-like_FN3"/>
</dbReference>
<evidence type="ECO:0000259" key="6">
    <source>
        <dbReference type="Pfam" id="PF17766"/>
    </source>
</evidence>
<dbReference type="PROSITE" id="PS51892">
    <property type="entry name" value="SUBTILASE"/>
    <property type="match status" value="1"/>
</dbReference>
<dbReference type="Gene3D" id="3.40.50.200">
    <property type="entry name" value="Peptidase S8/S53 domain"/>
    <property type="match status" value="2"/>
</dbReference>
<proteinExistence type="inferred from homology"/>
<dbReference type="SUPFAM" id="SSF52743">
    <property type="entry name" value="Subtilisin-like"/>
    <property type="match status" value="1"/>
</dbReference>